<name>A0A9W4UCF2_9PLEO</name>
<dbReference type="Proteomes" id="UP001152607">
    <property type="component" value="Unassembled WGS sequence"/>
</dbReference>
<evidence type="ECO:0000313" key="2">
    <source>
        <dbReference type="EMBL" id="CAI6332181.1"/>
    </source>
</evidence>
<accession>A0A9W4UCF2</accession>
<comment type="caution">
    <text evidence="2">The sequence shown here is derived from an EMBL/GenBank/DDBJ whole genome shotgun (WGS) entry which is preliminary data.</text>
</comment>
<evidence type="ECO:0000256" key="1">
    <source>
        <dbReference type="SAM" id="MobiDB-lite"/>
    </source>
</evidence>
<reference evidence="2" key="1">
    <citation type="submission" date="2023-01" db="EMBL/GenBank/DDBJ databases">
        <authorList>
            <person name="Van Ghelder C."/>
            <person name="Rancurel C."/>
        </authorList>
    </citation>
    <scope>NUCLEOTIDE SEQUENCE</scope>
    <source>
        <strain evidence="2">CNCM I-4278</strain>
    </source>
</reference>
<gene>
    <name evidence="2" type="ORF">PDIGIT_LOCUS5211</name>
</gene>
<dbReference type="OrthoDB" id="3927958at2759"/>
<dbReference type="EMBL" id="CAOQHR010000003">
    <property type="protein sequence ID" value="CAI6332181.1"/>
    <property type="molecule type" value="Genomic_DNA"/>
</dbReference>
<feature type="region of interest" description="Disordered" evidence="1">
    <location>
        <begin position="39"/>
        <end position="126"/>
    </location>
</feature>
<keyword evidence="3" id="KW-1185">Reference proteome</keyword>
<sequence length="225" mass="25137">MCYYKLFVFQGCGHSLPSAQPVRPCAMASATDRQNFEERRQAAEGRTMKRRPQGLVTDRKVTSAVCTPAQHPDTAAEHSSATSPPPSIQTQPPTEDRQLGNEGDIPGTSSTTPTSEMPVTESSKGTCTTVLTHPFQTTRLHRSCLLCTRNREELLAQSELAQQKVRIDDWRWKVKYLSPVPEEARHTVRIPRLAACIEIALQATLQQFTGLLNTFQLELLLTRYS</sequence>
<organism evidence="2 3">
    <name type="scientific">Periconia digitata</name>
    <dbReference type="NCBI Taxonomy" id="1303443"/>
    <lineage>
        <taxon>Eukaryota</taxon>
        <taxon>Fungi</taxon>
        <taxon>Dikarya</taxon>
        <taxon>Ascomycota</taxon>
        <taxon>Pezizomycotina</taxon>
        <taxon>Dothideomycetes</taxon>
        <taxon>Pleosporomycetidae</taxon>
        <taxon>Pleosporales</taxon>
        <taxon>Massarineae</taxon>
        <taxon>Periconiaceae</taxon>
        <taxon>Periconia</taxon>
    </lineage>
</organism>
<proteinExistence type="predicted"/>
<dbReference type="AlphaFoldDB" id="A0A9W4UCF2"/>
<feature type="compositionally biased region" description="Polar residues" evidence="1">
    <location>
        <begin position="107"/>
        <end position="126"/>
    </location>
</feature>
<protein>
    <submittedName>
        <fullName evidence="2">Uncharacterized protein</fullName>
    </submittedName>
</protein>
<evidence type="ECO:0000313" key="3">
    <source>
        <dbReference type="Proteomes" id="UP001152607"/>
    </source>
</evidence>